<comment type="similarity">
    <text evidence="1 11">Belongs to the MurCDEF family. MurE subfamily.</text>
</comment>
<evidence type="ECO:0000256" key="8">
    <source>
        <dbReference type="ARBA" id="ARBA00022984"/>
    </source>
</evidence>
<feature type="binding site" evidence="11">
    <location>
        <position position="190"/>
    </location>
    <ligand>
        <name>UDP-N-acetyl-alpha-D-muramoyl-L-alanyl-D-glutamate</name>
        <dbReference type="ChEBI" id="CHEBI:83900"/>
    </ligand>
</feature>
<accession>A0A9J6RPT7</accession>
<dbReference type="InterPro" id="IPR036565">
    <property type="entry name" value="Mur-like_cat_sf"/>
</dbReference>
<evidence type="ECO:0000256" key="6">
    <source>
        <dbReference type="ARBA" id="ARBA00022840"/>
    </source>
</evidence>
<feature type="domain" description="Mur ligase N-terminal catalytic" evidence="13">
    <location>
        <begin position="27"/>
        <end position="102"/>
    </location>
</feature>
<dbReference type="GO" id="GO:0008360">
    <property type="term" value="P:regulation of cell shape"/>
    <property type="evidence" value="ECO:0007669"/>
    <property type="project" value="UniProtKB-KW"/>
</dbReference>
<keyword evidence="6 11" id="KW-0067">ATP-binding</keyword>
<keyword evidence="11" id="KW-0460">Magnesium</keyword>
<keyword evidence="8 11" id="KW-0573">Peptidoglycan synthesis</keyword>
<feature type="binding site" evidence="11">
    <location>
        <position position="462"/>
    </location>
    <ligand>
        <name>meso-2,6-diaminopimelate</name>
        <dbReference type="ChEBI" id="CHEBI:57791"/>
    </ligand>
</feature>
<name>A0A9J6RPT7_9GAMM</name>
<dbReference type="Gene3D" id="3.40.1190.10">
    <property type="entry name" value="Mur-like, catalytic domain"/>
    <property type="match status" value="1"/>
</dbReference>
<feature type="binding site" evidence="11">
    <location>
        <position position="387"/>
    </location>
    <ligand>
        <name>meso-2,6-diaminopimelate</name>
        <dbReference type="ChEBI" id="CHEBI:57791"/>
    </ligand>
</feature>
<dbReference type="InterPro" id="IPR035911">
    <property type="entry name" value="MurE/MurF_N"/>
</dbReference>
<comment type="PTM">
    <text evidence="11">Carboxylation is probably crucial for Mg(2+) binding and, consequently, for the gamma-phosphate positioning of ATP.</text>
</comment>
<dbReference type="Gene3D" id="3.40.1390.10">
    <property type="entry name" value="MurE/MurF, N-terminal domain"/>
    <property type="match status" value="1"/>
</dbReference>
<dbReference type="NCBIfam" id="NF001124">
    <property type="entry name" value="PRK00139.1-2"/>
    <property type="match status" value="1"/>
</dbReference>
<dbReference type="SUPFAM" id="SSF53623">
    <property type="entry name" value="MurD-like peptide ligases, catalytic domain"/>
    <property type="match status" value="1"/>
</dbReference>
<dbReference type="InterPro" id="IPR036615">
    <property type="entry name" value="Mur_ligase_C_dom_sf"/>
</dbReference>
<feature type="binding site" evidence="11">
    <location>
        <position position="192"/>
    </location>
    <ligand>
        <name>UDP-N-acetyl-alpha-D-muramoyl-L-alanyl-D-glutamate</name>
        <dbReference type="ChEBI" id="CHEBI:83900"/>
    </ligand>
</feature>
<feature type="binding site" evidence="11">
    <location>
        <position position="157"/>
    </location>
    <ligand>
        <name>UDP-N-acetyl-alpha-D-muramoyl-L-alanyl-D-glutamate</name>
        <dbReference type="ChEBI" id="CHEBI:83900"/>
    </ligand>
</feature>
<dbReference type="GO" id="GO:0000287">
    <property type="term" value="F:magnesium ion binding"/>
    <property type="evidence" value="ECO:0007669"/>
    <property type="project" value="UniProtKB-UniRule"/>
</dbReference>
<comment type="caution">
    <text evidence="11">Lacks conserved residue(s) required for the propagation of feature annotation.</text>
</comment>
<keyword evidence="4 11" id="KW-0132">Cell division</keyword>
<reference evidence="16 17" key="1">
    <citation type="submission" date="2022-12" db="EMBL/GenBank/DDBJ databases">
        <title>Dasania phycosphaerae sp. nov., isolated from particulate material of the south coast of Korea.</title>
        <authorList>
            <person name="Jiang Y."/>
        </authorList>
    </citation>
    <scope>NUCLEOTIDE SEQUENCE [LARGE SCALE GENOMIC DNA]</scope>
    <source>
        <strain evidence="16 17">GY-19</strain>
    </source>
</reference>
<protein>
    <recommendedName>
        <fullName evidence="11">UDP-N-acetylmuramoyl-L-alanyl-D-glutamate--2,6-diaminopimelate ligase</fullName>
        <ecNumber evidence="11">6.3.2.13</ecNumber>
    </recommendedName>
    <alternativeName>
        <fullName evidence="11">Meso-A2pm-adding enzyme</fullName>
    </alternativeName>
    <alternativeName>
        <fullName evidence="11">Meso-diaminopimelate-adding enzyme</fullName>
    </alternativeName>
    <alternativeName>
        <fullName evidence="11">UDP-MurNAc-L-Ala-D-Glu:meso-diaminopimelate ligase</fullName>
    </alternativeName>
    <alternativeName>
        <fullName evidence="11">UDP-MurNAc-tripeptide synthetase</fullName>
    </alternativeName>
    <alternativeName>
        <fullName evidence="11">UDP-N-acetylmuramyl-tripeptide synthetase</fullName>
    </alternativeName>
</protein>
<keyword evidence="5 11" id="KW-0547">Nucleotide-binding</keyword>
<dbReference type="Pfam" id="PF02875">
    <property type="entry name" value="Mur_ligase_C"/>
    <property type="match status" value="1"/>
</dbReference>
<dbReference type="GO" id="GO:0071555">
    <property type="term" value="P:cell wall organization"/>
    <property type="evidence" value="ECO:0007669"/>
    <property type="project" value="UniProtKB-KW"/>
</dbReference>
<dbReference type="NCBIfam" id="NF001126">
    <property type="entry name" value="PRK00139.1-4"/>
    <property type="match status" value="1"/>
</dbReference>
<feature type="binding site" evidence="11">
    <location>
        <position position="33"/>
    </location>
    <ligand>
        <name>UDP-N-acetyl-alpha-D-muramoyl-L-alanyl-D-glutamate</name>
        <dbReference type="ChEBI" id="CHEBI:83900"/>
    </ligand>
</feature>
<comment type="subcellular location">
    <subcellularLocation>
        <location evidence="11 12">Cytoplasm</location>
    </subcellularLocation>
</comment>
<evidence type="ECO:0000256" key="7">
    <source>
        <dbReference type="ARBA" id="ARBA00022960"/>
    </source>
</evidence>
<keyword evidence="10 11" id="KW-0961">Cell wall biogenesis/degradation</keyword>
<dbReference type="EMBL" id="JAPTGG010000010">
    <property type="protein sequence ID" value="MCZ0866127.1"/>
    <property type="molecule type" value="Genomic_DNA"/>
</dbReference>
<feature type="binding site" evidence="11">
    <location>
        <begin position="411"/>
        <end position="414"/>
    </location>
    <ligand>
        <name>meso-2,6-diaminopimelate</name>
        <dbReference type="ChEBI" id="CHEBI:57791"/>
    </ligand>
</feature>
<organism evidence="16 17">
    <name type="scientific">Dasania phycosphaerae</name>
    <dbReference type="NCBI Taxonomy" id="2950436"/>
    <lineage>
        <taxon>Bacteria</taxon>
        <taxon>Pseudomonadati</taxon>
        <taxon>Pseudomonadota</taxon>
        <taxon>Gammaproteobacteria</taxon>
        <taxon>Cellvibrionales</taxon>
        <taxon>Spongiibacteraceae</taxon>
        <taxon>Dasania</taxon>
    </lineage>
</organism>
<feature type="short sequence motif" description="Meso-diaminopimelate recognition motif" evidence="11">
    <location>
        <begin position="411"/>
        <end position="414"/>
    </location>
</feature>
<sequence>MPPQAMTLQQLLADIAPALDKAVANLEISGLQLDSRAVRTGDVFIACVGATVNGEDFIAQAIQQGAVAVLVDVSSELSACAVPVVAVANLNQRISAIAGNFYGQPSQQHNIIGVTGTNGKTSCSQFVMQLLQHMHKHCGVIGTLGSGIDGHLTAGLNTTPDAISLQKTLADWRTKVDMVAMEVSSHGLEQGRVAAITFDVAVFTNLTRDHLDYHGDMASYGAAKAKLFKQPGLKTAVINRDDAFAEQLIASLAPAVQLVTYSVSSSQADVYATDIQFHAAGISAQLQSPWGSASLNSSLLGHFNLSNILAAIASLAAQGFDFKSLVAAASNLQPVAGRMELINSGGQKPAVVIDYAHTPDALEQALTALRLHAQQKLVCVFGCGGDRDQGKRPLMGEVAARLADQVWITSDNPRTENADVIIQQIVAGAANTDALTIVADRAQAIAQAVLSASDDDVLLIAGKGHEDYQQIGMQRLPFNDAVQARLALAKRAAL</sequence>
<evidence type="ECO:0000256" key="3">
    <source>
        <dbReference type="ARBA" id="ARBA00022598"/>
    </source>
</evidence>
<dbReference type="SUPFAM" id="SSF63418">
    <property type="entry name" value="MurE/MurF N-terminal domain"/>
    <property type="match status" value="1"/>
</dbReference>
<feature type="binding site" evidence="11">
    <location>
        <position position="466"/>
    </location>
    <ligand>
        <name>meso-2,6-diaminopimelate</name>
        <dbReference type="ChEBI" id="CHEBI:57791"/>
    </ligand>
</feature>
<dbReference type="PROSITE" id="PS01011">
    <property type="entry name" value="FOLYLPOLYGLU_SYNT_1"/>
    <property type="match status" value="1"/>
</dbReference>
<comment type="catalytic activity">
    <reaction evidence="11">
        <text>UDP-N-acetyl-alpha-D-muramoyl-L-alanyl-D-glutamate + meso-2,6-diaminopimelate + ATP = UDP-N-acetyl-alpha-D-muramoyl-L-alanyl-gamma-D-glutamyl-meso-2,6-diaminopimelate + ADP + phosphate + H(+)</text>
        <dbReference type="Rhea" id="RHEA:23676"/>
        <dbReference type="ChEBI" id="CHEBI:15378"/>
        <dbReference type="ChEBI" id="CHEBI:30616"/>
        <dbReference type="ChEBI" id="CHEBI:43474"/>
        <dbReference type="ChEBI" id="CHEBI:57791"/>
        <dbReference type="ChEBI" id="CHEBI:83900"/>
        <dbReference type="ChEBI" id="CHEBI:83905"/>
        <dbReference type="ChEBI" id="CHEBI:456216"/>
        <dbReference type="EC" id="6.3.2.13"/>
    </reaction>
</comment>
<evidence type="ECO:0000256" key="9">
    <source>
        <dbReference type="ARBA" id="ARBA00023306"/>
    </source>
</evidence>
<feature type="modified residue" description="N6-carboxylysine" evidence="11">
    <location>
        <position position="224"/>
    </location>
</feature>
<dbReference type="PANTHER" id="PTHR23135:SF4">
    <property type="entry name" value="UDP-N-ACETYLMURAMOYL-L-ALANYL-D-GLUTAMATE--2,6-DIAMINOPIMELATE LIGASE MURE HOMOLOG, CHLOROPLASTIC"/>
    <property type="match status" value="1"/>
</dbReference>
<dbReference type="InterPro" id="IPR005761">
    <property type="entry name" value="UDP-N-AcMur-Glu-dNH2Pim_ligase"/>
</dbReference>
<dbReference type="PANTHER" id="PTHR23135">
    <property type="entry name" value="MUR LIGASE FAMILY MEMBER"/>
    <property type="match status" value="1"/>
</dbReference>
<dbReference type="AlphaFoldDB" id="A0A9J6RPT7"/>
<dbReference type="Pfam" id="PF08245">
    <property type="entry name" value="Mur_ligase_M"/>
    <property type="match status" value="1"/>
</dbReference>
<feature type="binding site" evidence="11">
    <location>
        <begin position="116"/>
        <end position="122"/>
    </location>
    <ligand>
        <name>ATP</name>
        <dbReference type="ChEBI" id="CHEBI:30616"/>
    </ligand>
</feature>
<dbReference type="GO" id="GO:0005737">
    <property type="term" value="C:cytoplasm"/>
    <property type="evidence" value="ECO:0007669"/>
    <property type="project" value="UniProtKB-SubCell"/>
</dbReference>
<evidence type="ECO:0000313" key="17">
    <source>
        <dbReference type="Proteomes" id="UP001069090"/>
    </source>
</evidence>
<dbReference type="RefSeq" id="WP_258332280.1">
    <property type="nucleotide sequence ID" value="NZ_JAPTGG010000010.1"/>
</dbReference>
<evidence type="ECO:0000313" key="16">
    <source>
        <dbReference type="EMBL" id="MCZ0866127.1"/>
    </source>
</evidence>
<evidence type="ECO:0000259" key="14">
    <source>
        <dbReference type="Pfam" id="PF02875"/>
    </source>
</evidence>
<comment type="caution">
    <text evidence="16">The sequence shown here is derived from an EMBL/GenBank/DDBJ whole genome shotgun (WGS) entry which is preliminary data.</text>
</comment>
<dbReference type="InterPro" id="IPR013221">
    <property type="entry name" value="Mur_ligase_cen"/>
</dbReference>
<dbReference type="GO" id="GO:0051301">
    <property type="term" value="P:cell division"/>
    <property type="evidence" value="ECO:0007669"/>
    <property type="project" value="UniProtKB-KW"/>
</dbReference>
<dbReference type="NCBIfam" id="TIGR01085">
    <property type="entry name" value="murE"/>
    <property type="match status" value="1"/>
</dbReference>
<dbReference type="InterPro" id="IPR004101">
    <property type="entry name" value="Mur_ligase_C"/>
</dbReference>
<comment type="function">
    <text evidence="11">Catalyzes the addition of meso-diaminopimelic acid to the nucleotide precursor UDP-N-acetylmuramoyl-L-alanyl-D-glutamate (UMAG) in the biosynthesis of bacterial cell-wall peptidoglycan.</text>
</comment>
<dbReference type="InterPro" id="IPR000713">
    <property type="entry name" value="Mur_ligase_N"/>
</dbReference>
<dbReference type="HAMAP" id="MF_00208">
    <property type="entry name" value="MurE"/>
    <property type="match status" value="1"/>
</dbReference>
<keyword evidence="17" id="KW-1185">Reference proteome</keyword>
<proteinExistence type="inferred from homology"/>
<dbReference type="GO" id="GO:0004326">
    <property type="term" value="F:tetrahydrofolylpolyglutamate synthase activity"/>
    <property type="evidence" value="ECO:0007669"/>
    <property type="project" value="InterPro"/>
</dbReference>
<evidence type="ECO:0000256" key="11">
    <source>
        <dbReference type="HAMAP-Rule" id="MF_00208"/>
    </source>
</evidence>
<evidence type="ECO:0000259" key="15">
    <source>
        <dbReference type="Pfam" id="PF08245"/>
    </source>
</evidence>
<keyword evidence="2 11" id="KW-0963">Cytoplasm</keyword>
<keyword evidence="7 11" id="KW-0133">Cell shape</keyword>
<comment type="pathway">
    <text evidence="11 12">Cell wall biogenesis; peptidoglycan biosynthesis.</text>
</comment>
<evidence type="ECO:0000256" key="5">
    <source>
        <dbReference type="ARBA" id="ARBA00022741"/>
    </source>
</evidence>
<keyword evidence="3 11" id="KW-0436">Ligase</keyword>
<evidence type="ECO:0000259" key="13">
    <source>
        <dbReference type="Pfam" id="PF01225"/>
    </source>
</evidence>
<dbReference type="GO" id="GO:0005524">
    <property type="term" value="F:ATP binding"/>
    <property type="evidence" value="ECO:0007669"/>
    <property type="project" value="UniProtKB-UniRule"/>
</dbReference>
<dbReference type="Pfam" id="PF01225">
    <property type="entry name" value="Mur_ligase"/>
    <property type="match status" value="1"/>
</dbReference>
<evidence type="ECO:0000256" key="2">
    <source>
        <dbReference type="ARBA" id="ARBA00022490"/>
    </source>
</evidence>
<dbReference type="EC" id="6.3.2.13" evidence="11"/>
<dbReference type="InterPro" id="IPR018109">
    <property type="entry name" value="Folylpolyglutamate_synth_CS"/>
</dbReference>
<gene>
    <name evidence="11" type="primary">murE</name>
    <name evidence="16" type="ORF">O0V09_13025</name>
</gene>
<feature type="binding site" evidence="11">
    <location>
        <position position="35"/>
    </location>
    <ligand>
        <name>UDP-N-acetyl-alpha-D-muramoyl-L-alanyl-D-glutamate</name>
        <dbReference type="ChEBI" id="CHEBI:83900"/>
    </ligand>
</feature>
<dbReference type="GO" id="GO:0009252">
    <property type="term" value="P:peptidoglycan biosynthetic process"/>
    <property type="evidence" value="ECO:0007669"/>
    <property type="project" value="UniProtKB-UniRule"/>
</dbReference>
<dbReference type="GO" id="GO:0008765">
    <property type="term" value="F:UDP-N-acetylmuramoylalanyl-D-glutamate-2,6-diaminopimelate ligase activity"/>
    <property type="evidence" value="ECO:0007669"/>
    <property type="project" value="UniProtKB-UniRule"/>
</dbReference>
<evidence type="ECO:0000256" key="12">
    <source>
        <dbReference type="RuleBase" id="RU004135"/>
    </source>
</evidence>
<comment type="cofactor">
    <cofactor evidence="11">
        <name>Mg(2+)</name>
        <dbReference type="ChEBI" id="CHEBI:18420"/>
    </cofactor>
</comment>
<evidence type="ECO:0000256" key="1">
    <source>
        <dbReference type="ARBA" id="ARBA00005898"/>
    </source>
</evidence>
<dbReference type="Gene3D" id="3.90.190.20">
    <property type="entry name" value="Mur ligase, C-terminal domain"/>
    <property type="match status" value="1"/>
</dbReference>
<evidence type="ECO:0000256" key="10">
    <source>
        <dbReference type="ARBA" id="ARBA00023316"/>
    </source>
</evidence>
<dbReference type="SUPFAM" id="SSF53244">
    <property type="entry name" value="MurD-like peptide ligases, peptide-binding domain"/>
    <property type="match status" value="1"/>
</dbReference>
<feature type="domain" description="Mur ligase central" evidence="15">
    <location>
        <begin position="114"/>
        <end position="314"/>
    </location>
</feature>
<feature type="binding site" evidence="11">
    <location>
        <position position="184"/>
    </location>
    <ligand>
        <name>UDP-N-acetyl-alpha-D-muramoyl-L-alanyl-D-glutamate</name>
        <dbReference type="ChEBI" id="CHEBI:83900"/>
    </ligand>
</feature>
<keyword evidence="9 11" id="KW-0131">Cell cycle</keyword>
<feature type="binding site" evidence="11">
    <location>
        <begin position="158"/>
        <end position="159"/>
    </location>
    <ligand>
        <name>UDP-N-acetyl-alpha-D-muramoyl-L-alanyl-D-glutamate</name>
        <dbReference type="ChEBI" id="CHEBI:83900"/>
    </ligand>
</feature>
<evidence type="ECO:0000256" key="4">
    <source>
        <dbReference type="ARBA" id="ARBA00022618"/>
    </source>
</evidence>
<feature type="domain" description="Mur ligase C-terminal" evidence="14">
    <location>
        <begin position="337"/>
        <end position="464"/>
    </location>
</feature>
<dbReference type="Proteomes" id="UP001069090">
    <property type="component" value="Unassembled WGS sequence"/>
</dbReference>